<name>A0A6N2YL48_STRPA</name>
<accession>A0A6N2YL48</accession>
<evidence type="ECO:0000313" key="2">
    <source>
        <dbReference type="EMBL" id="VYT66847.1"/>
    </source>
</evidence>
<dbReference type="EMBL" id="CACRUC010000002">
    <property type="protein sequence ID" value="VYT66847.1"/>
    <property type="molecule type" value="Genomic_DNA"/>
</dbReference>
<sequence length="139" mass="16155">MLVLTDTDPAISSEDFLQFEEILGKKLPEAMMDFYLKHNGGQPQVRGVHDEHHLFPFNSFDSLEEMRKSLTWYDDEAMPAGFRATDLLHFAYDPGSGNYALSLREEDYGMVYFYVLEETAELYGQWPSFEVFLNSFVEE</sequence>
<dbReference type="SUPFAM" id="SSF160631">
    <property type="entry name" value="SMI1/KNR4-like"/>
    <property type="match status" value="1"/>
</dbReference>
<reference evidence="2" key="1">
    <citation type="submission" date="2019-11" db="EMBL/GenBank/DDBJ databases">
        <authorList>
            <person name="Feng L."/>
        </authorList>
    </citation>
    <scope>NUCLEOTIDE SEQUENCE</scope>
    <source>
        <strain evidence="2">SparasanguinisLFYP13</strain>
    </source>
</reference>
<proteinExistence type="predicted"/>
<gene>
    <name evidence="2" type="ORF">SPLFYP13_01867</name>
</gene>
<feature type="domain" description="Knr4/Smi1-like" evidence="1">
    <location>
        <begin position="10"/>
        <end position="135"/>
    </location>
</feature>
<dbReference type="Gene3D" id="3.40.1580.10">
    <property type="entry name" value="SMI1/KNR4-like"/>
    <property type="match status" value="1"/>
</dbReference>
<dbReference type="InterPro" id="IPR037883">
    <property type="entry name" value="Knr4/Smi1-like_sf"/>
</dbReference>
<organism evidence="2">
    <name type="scientific">Streptococcus parasanguinis</name>
    <dbReference type="NCBI Taxonomy" id="1318"/>
    <lineage>
        <taxon>Bacteria</taxon>
        <taxon>Bacillati</taxon>
        <taxon>Bacillota</taxon>
        <taxon>Bacilli</taxon>
        <taxon>Lactobacillales</taxon>
        <taxon>Streptococcaceae</taxon>
        <taxon>Streptococcus</taxon>
    </lineage>
</organism>
<dbReference type="Pfam" id="PF09346">
    <property type="entry name" value="SMI1_KNR4"/>
    <property type="match status" value="1"/>
</dbReference>
<evidence type="ECO:0000259" key="1">
    <source>
        <dbReference type="SMART" id="SM00860"/>
    </source>
</evidence>
<dbReference type="AlphaFoldDB" id="A0A6N2YL48"/>
<protein>
    <submittedName>
        <fullName evidence="2">SMI1 / KNR4 family protein</fullName>
    </submittedName>
</protein>
<dbReference type="RefSeq" id="WP_156671545.1">
    <property type="nucleotide sequence ID" value="NZ_CACRUC010000002.1"/>
</dbReference>
<dbReference type="SMART" id="SM00860">
    <property type="entry name" value="SMI1_KNR4"/>
    <property type="match status" value="1"/>
</dbReference>
<dbReference type="InterPro" id="IPR018958">
    <property type="entry name" value="Knr4/Smi1-like_dom"/>
</dbReference>